<evidence type="ECO:0000313" key="2">
    <source>
        <dbReference type="Proteomes" id="UP000176198"/>
    </source>
</evidence>
<evidence type="ECO:0000313" key="1">
    <source>
        <dbReference type="EMBL" id="OGM03233.1"/>
    </source>
</evidence>
<dbReference type="EMBL" id="MGFJ01000001">
    <property type="protein sequence ID" value="OGM03233.1"/>
    <property type="molecule type" value="Genomic_DNA"/>
</dbReference>
<organism evidence="1 2">
    <name type="scientific">Candidatus Woesebacteria bacterium GWA1_41_8</name>
    <dbReference type="NCBI Taxonomy" id="1802471"/>
    <lineage>
        <taxon>Bacteria</taxon>
        <taxon>Candidatus Woeseibacteriota</taxon>
    </lineage>
</organism>
<sequence>MRNLEYDDIICGIWKFRETVPVEELLKLAEEWRTGPGGKSYLSLYVRRCSKNQFGIGFMYQINLEEDELETTRHKFFEKVTDMLKRRYGNNFVGYDISWSVWILTQLEINWR</sequence>
<dbReference type="AlphaFoldDB" id="A0A1F7WK60"/>
<reference evidence="1 2" key="1">
    <citation type="journal article" date="2016" name="Nat. Commun.">
        <title>Thousands of microbial genomes shed light on interconnected biogeochemical processes in an aquifer system.</title>
        <authorList>
            <person name="Anantharaman K."/>
            <person name="Brown C.T."/>
            <person name="Hug L.A."/>
            <person name="Sharon I."/>
            <person name="Castelle C.J."/>
            <person name="Probst A.J."/>
            <person name="Thomas B.C."/>
            <person name="Singh A."/>
            <person name="Wilkins M.J."/>
            <person name="Karaoz U."/>
            <person name="Brodie E.L."/>
            <person name="Williams K.H."/>
            <person name="Hubbard S.S."/>
            <person name="Banfield J.F."/>
        </authorList>
    </citation>
    <scope>NUCLEOTIDE SEQUENCE [LARGE SCALE GENOMIC DNA]</scope>
</reference>
<proteinExistence type="predicted"/>
<dbReference type="STRING" id="1802471.A2115_02650"/>
<gene>
    <name evidence="1" type="ORF">A2115_02650</name>
</gene>
<comment type="caution">
    <text evidence="1">The sequence shown here is derived from an EMBL/GenBank/DDBJ whole genome shotgun (WGS) entry which is preliminary data.</text>
</comment>
<name>A0A1F7WK60_9BACT</name>
<dbReference type="Proteomes" id="UP000176198">
    <property type="component" value="Unassembled WGS sequence"/>
</dbReference>
<protein>
    <submittedName>
        <fullName evidence="1">Uncharacterized protein</fullName>
    </submittedName>
</protein>
<accession>A0A1F7WK60</accession>